<dbReference type="OrthoDB" id="2526284at2759"/>
<dbReference type="PANTHER" id="PTHR21461:SF69">
    <property type="entry name" value="GLYCOSYLTRANSFERASE FAMILY 92 PROTEIN"/>
    <property type="match status" value="1"/>
</dbReference>
<evidence type="ECO:0000256" key="8">
    <source>
        <dbReference type="RuleBase" id="RU366017"/>
    </source>
</evidence>
<keyword evidence="10" id="KW-1185">Reference proteome</keyword>
<name>A0A7I8VA82_9ANNE</name>
<evidence type="ECO:0000256" key="5">
    <source>
        <dbReference type="ARBA" id="ARBA00022692"/>
    </source>
</evidence>
<dbReference type="AlphaFoldDB" id="A0A7I8VA82"/>
<keyword evidence="4 8" id="KW-0808">Transferase</keyword>
<evidence type="ECO:0000313" key="10">
    <source>
        <dbReference type="Proteomes" id="UP000549394"/>
    </source>
</evidence>
<proteinExistence type="inferred from homology"/>
<gene>
    <name evidence="9" type="ORF">DGYR_LOCUS2261</name>
</gene>
<evidence type="ECO:0000313" key="9">
    <source>
        <dbReference type="EMBL" id="CAD5113230.1"/>
    </source>
</evidence>
<accession>A0A7I8VA82</accession>
<evidence type="ECO:0000256" key="3">
    <source>
        <dbReference type="ARBA" id="ARBA00022676"/>
    </source>
</evidence>
<dbReference type="Pfam" id="PF01697">
    <property type="entry name" value="Glyco_transf_92"/>
    <property type="match status" value="1"/>
</dbReference>
<keyword evidence="7 8" id="KW-0472">Membrane</keyword>
<evidence type="ECO:0000256" key="7">
    <source>
        <dbReference type="ARBA" id="ARBA00023136"/>
    </source>
</evidence>
<evidence type="ECO:0000256" key="6">
    <source>
        <dbReference type="ARBA" id="ARBA00022989"/>
    </source>
</evidence>
<evidence type="ECO:0000256" key="4">
    <source>
        <dbReference type="ARBA" id="ARBA00022679"/>
    </source>
</evidence>
<dbReference type="GO" id="GO:0016757">
    <property type="term" value="F:glycosyltransferase activity"/>
    <property type="evidence" value="ECO:0007669"/>
    <property type="project" value="UniProtKB-UniRule"/>
</dbReference>
<feature type="transmembrane region" description="Helical" evidence="8">
    <location>
        <begin position="7"/>
        <end position="26"/>
    </location>
</feature>
<dbReference type="InterPro" id="IPR008166">
    <property type="entry name" value="Glyco_transf_92"/>
</dbReference>
<dbReference type="GO" id="GO:0016020">
    <property type="term" value="C:membrane"/>
    <property type="evidence" value="ECO:0007669"/>
    <property type="project" value="UniProtKB-SubCell"/>
</dbReference>
<comment type="similarity">
    <text evidence="2 8">Belongs to the glycosyltransferase 92 family.</text>
</comment>
<dbReference type="Proteomes" id="UP000549394">
    <property type="component" value="Unassembled WGS sequence"/>
</dbReference>
<comment type="subcellular location">
    <subcellularLocation>
        <location evidence="1">Membrane</location>
        <topology evidence="1">Single-pass membrane protein</topology>
    </subcellularLocation>
</comment>
<organism evidence="9 10">
    <name type="scientific">Dimorphilus gyrociliatus</name>
    <dbReference type="NCBI Taxonomy" id="2664684"/>
    <lineage>
        <taxon>Eukaryota</taxon>
        <taxon>Metazoa</taxon>
        <taxon>Spiralia</taxon>
        <taxon>Lophotrochozoa</taxon>
        <taxon>Annelida</taxon>
        <taxon>Polychaeta</taxon>
        <taxon>Polychaeta incertae sedis</taxon>
        <taxon>Dinophilidae</taxon>
        <taxon>Dimorphilus</taxon>
    </lineage>
</organism>
<dbReference type="EMBL" id="CAJFCJ010000003">
    <property type="protein sequence ID" value="CAD5113230.1"/>
    <property type="molecule type" value="Genomic_DNA"/>
</dbReference>
<reference evidence="9 10" key="1">
    <citation type="submission" date="2020-08" db="EMBL/GenBank/DDBJ databases">
        <authorList>
            <person name="Hejnol A."/>
        </authorList>
    </citation>
    <scope>NUCLEOTIDE SEQUENCE [LARGE SCALE GENOMIC DNA]</scope>
</reference>
<dbReference type="GO" id="GO:0005737">
    <property type="term" value="C:cytoplasm"/>
    <property type="evidence" value="ECO:0007669"/>
    <property type="project" value="TreeGrafter"/>
</dbReference>
<keyword evidence="5 8" id="KW-0812">Transmembrane</keyword>
<dbReference type="EC" id="2.4.1.-" evidence="8"/>
<dbReference type="PANTHER" id="PTHR21461">
    <property type="entry name" value="GLYCOSYLTRANSFERASE FAMILY 92 PROTEIN"/>
    <property type="match status" value="1"/>
</dbReference>
<comment type="caution">
    <text evidence="9">The sequence shown here is derived from an EMBL/GenBank/DDBJ whole genome shotgun (WGS) entry which is preliminary data.</text>
</comment>
<evidence type="ECO:0000256" key="1">
    <source>
        <dbReference type="ARBA" id="ARBA00004167"/>
    </source>
</evidence>
<evidence type="ECO:0000256" key="2">
    <source>
        <dbReference type="ARBA" id="ARBA00007647"/>
    </source>
</evidence>
<protein>
    <recommendedName>
        <fullName evidence="8">Glycosyltransferase family 92 protein</fullName>
        <ecNumber evidence="8">2.4.1.-</ecNumber>
    </recommendedName>
</protein>
<keyword evidence="6 8" id="KW-1133">Transmembrane helix</keyword>
<sequence>MFRWKCLSLKLYIIVIICLYIAIWIFSNIVGRVRKPLIDVESPDEVIFRDVAESQPNVPKREALDDYSHHSQLSDCWGERQEENYKFTRILSDFYIFSAFYDNRTKPLIRLISLNRITVHPKLYCVFRYNDNSYESKTDYYEMCENHRRTFGGHILSCTIPRELNHLGIPCTVELTTLEGNRERLNVQFSQNSNRKGKFGICIPPLFNDFQYVKFIEFIELNRILGANTFYIYFTETYEENLVKILKYYKRENIVKLIPWKLPEDISNRVWYHGQSIAIHDCLYRFMFSVEYLIFQDLDEFIIPTQLHKWSHLLEKLDNNHIDGFCFECFYFQQKAAYTTDTLWSLTFKQRTVKGTRQLSKCLVKSDRIFEMGIHHISKFIKNTSLVLNVHKNDGRLFHFRKCKGMFGDICYRNVEDTILEDKYSVKMIENVNLVFEANGFQ</sequence>
<keyword evidence="3 8" id="KW-0328">Glycosyltransferase</keyword>